<proteinExistence type="predicted"/>
<evidence type="ECO:0000256" key="1">
    <source>
        <dbReference type="SAM" id="MobiDB-lite"/>
    </source>
</evidence>
<dbReference type="Proteomes" id="UP000626109">
    <property type="component" value="Unassembled WGS sequence"/>
</dbReference>
<name>A0A813JS78_POLGL</name>
<reference evidence="2" key="1">
    <citation type="submission" date="2021-02" db="EMBL/GenBank/DDBJ databases">
        <authorList>
            <person name="Dougan E. K."/>
            <person name="Rhodes N."/>
            <person name="Thang M."/>
            <person name="Chan C."/>
        </authorList>
    </citation>
    <scope>NUCLEOTIDE SEQUENCE</scope>
</reference>
<sequence>MASAVTARPRVPPKGSRGDLRPRGELASLGPIRRSVVEVQVAEVSAKEKEAGNLVRRNELRQALALYSECQEDIKDALEGLGKDDLHYLTLVETSKGVAEKIKKVKEFLPYEYFIQPVGRR</sequence>
<dbReference type="EMBL" id="CAJNNW010025984">
    <property type="protein sequence ID" value="CAE8681702.1"/>
    <property type="molecule type" value="Genomic_DNA"/>
</dbReference>
<feature type="region of interest" description="Disordered" evidence="1">
    <location>
        <begin position="1"/>
        <end position="26"/>
    </location>
</feature>
<evidence type="ECO:0000313" key="2">
    <source>
        <dbReference type="EMBL" id="CAE8681702.1"/>
    </source>
</evidence>
<gene>
    <name evidence="2" type="ORF">PGLA2088_LOCUS22559</name>
</gene>
<protein>
    <submittedName>
        <fullName evidence="2">Uncharacterized protein</fullName>
    </submittedName>
</protein>
<dbReference type="AlphaFoldDB" id="A0A813JS78"/>
<organism evidence="2 3">
    <name type="scientific">Polarella glacialis</name>
    <name type="common">Dinoflagellate</name>
    <dbReference type="NCBI Taxonomy" id="89957"/>
    <lineage>
        <taxon>Eukaryota</taxon>
        <taxon>Sar</taxon>
        <taxon>Alveolata</taxon>
        <taxon>Dinophyceae</taxon>
        <taxon>Suessiales</taxon>
        <taxon>Suessiaceae</taxon>
        <taxon>Polarella</taxon>
    </lineage>
</organism>
<evidence type="ECO:0000313" key="3">
    <source>
        <dbReference type="Proteomes" id="UP000626109"/>
    </source>
</evidence>
<comment type="caution">
    <text evidence="2">The sequence shown here is derived from an EMBL/GenBank/DDBJ whole genome shotgun (WGS) entry which is preliminary data.</text>
</comment>
<accession>A0A813JS78</accession>